<evidence type="ECO:0000313" key="4">
    <source>
        <dbReference type="EMBL" id="KAG8230727.1"/>
    </source>
</evidence>
<feature type="domain" description="Sulfotransferase" evidence="3">
    <location>
        <begin position="103"/>
        <end position="372"/>
    </location>
</feature>
<sequence>MPLYRSIHLRIPLSHALDVSSSYFLLGQFRLNAAVMGTRIEEVKGGSLPNDLLLRDFTSSHRRGYVRVFPESEDDIPKNRKGYVLPKHYCDFERRIREFEVRDDDIVVASYPKTGTTWTQEMVWCIGNNLDFEKAMATVLPVRFPFLELTTLFEFRSAENEAEEDSLKAFLKDSVKFTAEMESPRYIKTHLPWELLPDQMKSKQTKIIYVARNPKDTCVSYYHHSRLIEGYRGNLEDFVELFLQDTVSYSSYWEHLLSYWEHREDPNVLFIKYEDMKKDLPPVVKKVVQFMGKKELNEEELSKLCSHLSFESMKNNLSVNYEYVIDQDKAASLPEESRHFMRKGKVNGWKEEISEGLARRFDEWTESHLSGTDFRFD</sequence>
<evidence type="ECO:0000256" key="1">
    <source>
        <dbReference type="ARBA" id="ARBA00005771"/>
    </source>
</evidence>
<dbReference type="InterPro" id="IPR000863">
    <property type="entry name" value="Sulfotransferase_dom"/>
</dbReference>
<dbReference type="AlphaFoldDB" id="A0A8K0KAE8"/>
<comment type="caution">
    <text evidence="4">The sequence shown here is derived from an EMBL/GenBank/DDBJ whole genome shotgun (WGS) entry which is preliminary data.</text>
</comment>
<dbReference type="EMBL" id="KZ308506">
    <property type="protein sequence ID" value="KAG8230727.1"/>
    <property type="molecule type" value="Genomic_DNA"/>
</dbReference>
<gene>
    <name evidence="4" type="ORF">J437_LFUL010829</name>
</gene>
<name>A0A8K0KAE8_LADFU</name>
<protein>
    <recommendedName>
        <fullName evidence="3">Sulfotransferase domain-containing protein</fullName>
    </recommendedName>
</protein>
<keyword evidence="5" id="KW-1185">Reference proteome</keyword>
<dbReference type="PANTHER" id="PTHR11783">
    <property type="entry name" value="SULFOTRANSFERASE SULT"/>
    <property type="match status" value="1"/>
</dbReference>
<dbReference type="SUPFAM" id="SSF52540">
    <property type="entry name" value="P-loop containing nucleoside triphosphate hydrolases"/>
    <property type="match status" value="1"/>
</dbReference>
<dbReference type="GO" id="GO:0008146">
    <property type="term" value="F:sulfotransferase activity"/>
    <property type="evidence" value="ECO:0007669"/>
    <property type="project" value="InterPro"/>
</dbReference>
<dbReference type="OrthoDB" id="205623at2759"/>
<dbReference type="Pfam" id="PF00685">
    <property type="entry name" value="Sulfotransfer_1"/>
    <property type="match status" value="1"/>
</dbReference>
<keyword evidence="2" id="KW-0808">Transferase</keyword>
<dbReference type="InterPro" id="IPR027417">
    <property type="entry name" value="P-loop_NTPase"/>
</dbReference>
<accession>A0A8K0KAE8</accession>
<reference evidence="4" key="1">
    <citation type="submission" date="2013-04" db="EMBL/GenBank/DDBJ databases">
        <authorList>
            <person name="Qu J."/>
            <person name="Murali S.C."/>
            <person name="Bandaranaike D."/>
            <person name="Bellair M."/>
            <person name="Blankenburg K."/>
            <person name="Chao H."/>
            <person name="Dinh H."/>
            <person name="Doddapaneni H."/>
            <person name="Downs B."/>
            <person name="Dugan-Rocha S."/>
            <person name="Elkadiri S."/>
            <person name="Gnanaolivu R.D."/>
            <person name="Hernandez B."/>
            <person name="Javaid M."/>
            <person name="Jayaseelan J.C."/>
            <person name="Lee S."/>
            <person name="Li M."/>
            <person name="Ming W."/>
            <person name="Munidasa M."/>
            <person name="Muniz J."/>
            <person name="Nguyen L."/>
            <person name="Ongeri F."/>
            <person name="Osuji N."/>
            <person name="Pu L.-L."/>
            <person name="Puazo M."/>
            <person name="Qu C."/>
            <person name="Quiroz J."/>
            <person name="Raj R."/>
            <person name="Weissenberger G."/>
            <person name="Xin Y."/>
            <person name="Zou X."/>
            <person name="Han Y."/>
            <person name="Richards S."/>
            <person name="Worley K."/>
            <person name="Muzny D."/>
            <person name="Gibbs R."/>
        </authorList>
    </citation>
    <scope>NUCLEOTIDE SEQUENCE</scope>
    <source>
        <strain evidence="4">Sampled in the wild</strain>
    </source>
</reference>
<evidence type="ECO:0000313" key="5">
    <source>
        <dbReference type="Proteomes" id="UP000792457"/>
    </source>
</evidence>
<dbReference type="Proteomes" id="UP000792457">
    <property type="component" value="Unassembled WGS sequence"/>
</dbReference>
<reference evidence="4" key="2">
    <citation type="submission" date="2017-10" db="EMBL/GenBank/DDBJ databases">
        <title>Ladona fulva Genome sequencing and assembly.</title>
        <authorList>
            <person name="Murali S."/>
            <person name="Richards S."/>
            <person name="Bandaranaike D."/>
            <person name="Bellair M."/>
            <person name="Blankenburg K."/>
            <person name="Chao H."/>
            <person name="Dinh H."/>
            <person name="Doddapaneni H."/>
            <person name="Dugan-Rocha S."/>
            <person name="Elkadiri S."/>
            <person name="Gnanaolivu R."/>
            <person name="Hernandez B."/>
            <person name="Skinner E."/>
            <person name="Javaid M."/>
            <person name="Lee S."/>
            <person name="Li M."/>
            <person name="Ming W."/>
            <person name="Munidasa M."/>
            <person name="Muniz J."/>
            <person name="Nguyen L."/>
            <person name="Hughes D."/>
            <person name="Osuji N."/>
            <person name="Pu L.-L."/>
            <person name="Puazo M."/>
            <person name="Qu C."/>
            <person name="Quiroz J."/>
            <person name="Raj R."/>
            <person name="Weissenberger G."/>
            <person name="Xin Y."/>
            <person name="Zou X."/>
            <person name="Han Y."/>
            <person name="Worley K."/>
            <person name="Muzny D."/>
            <person name="Gibbs R."/>
        </authorList>
    </citation>
    <scope>NUCLEOTIDE SEQUENCE</scope>
    <source>
        <strain evidence="4">Sampled in the wild</strain>
    </source>
</reference>
<proteinExistence type="inferred from homology"/>
<organism evidence="4 5">
    <name type="scientific">Ladona fulva</name>
    <name type="common">Scarce chaser dragonfly</name>
    <name type="synonym">Libellula fulva</name>
    <dbReference type="NCBI Taxonomy" id="123851"/>
    <lineage>
        <taxon>Eukaryota</taxon>
        <taxon>Metazoa</taxon>
        <taxon>Ecdysozoa</taxon>
        <taxon>Arthropoda</taxon>
        <taxon>Hexapoda</taxon>
        <taxon>Insecta</taxon>
        <taxon>Pterygota</taxon>
        <taxon>Palaeoptera</taxon>
        <taxon>Odonata</taxon>
        <taxon>Epiprocta</taxon>
        <taxon>Anisoptera</taxon>
        <taxon>Libelluloidea</taxon>
        <taxon>Libellulidae</taxon>
        <taxon>Ladona</taxon>
    </lineage>
</organism>
<dbReference type="Gene3D" id="3.40.50.300">
    <property type="entry name" value="P-loop containing nucleotide triphosphate hydrolases"/>
    <property type="match status" value="1"/>
</dbReference>
<evidence type="ECO:0000259" key="3">
    <source>
        <dbReference type="Pfam" id="PF00685"/>
    </source>
</evidence>
<evidence type="ECO:0000256" key="2">
    <source>
        <dbReference type="ARBA" id="ARBA00022679"/>
    </source>
</evidence>
<comment type="similarity">
    <text evidence="1">Belongs to the sulfotransferase 1 family.</text>
</comment>